<proteinExistence type="predicted"/>
<keyword evidence="2" id="KW-1185">Reference proteome</keyword>
<evidence type="ECO:0000313" key="1">
    <source>
        <dbReference type="EMBL" id="KAF9477551.1"/>
    </source>
</evidence>
<reference evidence="1" key="1">
    <citation type="submission" date="2020-11" db="EMBL/GenBank/DDBJ databases">
        <authorList>
            <consortium name="DOE Joint Genome Institute"/>
            <person name="Ahrendt S."/>
            <person name="Riley R."/>
            <person name="Andreopoulos W."/>
            <person name="Labutti K."/>
            <person name="Pangilinan J."/>
            <person name="Ruiz-Duenas F.J."/>
            <person name="Barrasa J.M."/>
            <person name="Sanchez-Garcia M."/>
            <person name="Camarero S."/>
            <person name="Miyauchi S."/>
            <person name="Serrano A."/>
            <person name="Linde D."/>
            <person name="Babiker R."/>
            <person name="Drula E."/>
            <person name="Ayuso-Fernandez I."/>
            <person name="Pacheco R."/>
            <person name="Padilla G."/>
            <person name="Ferreira P."/>
            <person name="Barriuso J."/>
            <person name="Kellner H."/>
            <person name="Castanera R."/>
            <person name="Alfaro M."/>
            <person name="Ramirez L."/>
            <person name="Pisabarro A.G."/>
            <person name="Kuo A."/>
            <person name="Tritt A."/>
            <person name="Lipzen A."/>
            <person name="He G."/>
            <person name="Yan M."/>
            <person name="Ng V."/>
            <person name="Cullen D."/>
            <person name="Martin F."/>
            <person name="Rosso M.-N."/>
            <person name="Henrissat B."/>
            <person name="Hibbett D."/>
            <person name="Martinez A.T."/>
            <person name="Grigoriev I.V."/>
        </authorList>
    </citation>
    <scope>NUCLEOTIDE SEQUENCE</scope>
    <source>
        <strain evidence="1">CIRM-BRFM 674</strain>
    </source>
</reference>
<comment type="caution">
    <text evidence="1">The sequence shown here is derived from an EMBL/GenBank/DDBJ whole genome shotgun (WGS) entry which is preliminary data.</text>
</comment>
<name>A0A9P5YYJ9_9AGAR</name>
<organism evidence="1 2">
    <name type="scientific">Pholiota conissans</name>
    <dbReference type="NCBI Taxonomy" id="109636"/>
    <lineage>
        <taxon>Eukaryota</taxon>
        <taxon>Fungi</taxon>
        <taxon>Dikarya</taxon>
        <taxon>Basidiomycota</taxon>
        <taxon>Agaricomycotina</taxon>
        <taxon>Agaricomycetes</taxon>
        <taxon>Agaricomycetidae</taxon>
        <taxon>Agaricales</taxon>
        <taxon>Agaricineae</taxon>
        <taxon>Strophariaceae</taxon>
        <taxon>Pholiota</taxon>
    </lineage>
</organism>
<dbReference type="EMBL" id="MU155257">
    <property type="protein sequence ID" value="KAF9477551.1"/>
    <property type="molecule type" value="Genomic_DNA"/>
</dbReference>
<evidence type="ECO:0000313" key="2">
    <source>
        <dbReference type="Proteomes" id="UP000807469"/>
    </source>
</evidence>
<accession>A0A9P5YYJ9</accession>
<protein>
    <submittedName>
        <fullName evidence="1">Uncharacterized protein</fullName>
    </submittedName>
</protein>
<dbReference type="Proteomes" id="UP000807469">
    <property type="component" value="Unassembled WGS sequence"/>
</dbReference>
<dbReference type="AlphaFoldDB" id="A0A9P5YYJ9"/>
<sequence length="168" mass="18792">MKHLPSEFFDFQDLEPIPTLKQSISRVSNAARCQSSALQLRFTFLSEFVHIRLCKSLAVTLTAALILSVLNHATDHHGLPSQFDSFFFENGTSKLSKNTIATCCIKTTPSRPPSIDNRRSSYMECPSTVFQSLYTMSSVCFDVCCSDFPELWTEGLPTPILQASLLPF</sequence>
<gene>
    <name evidence="1" type="ORF">BDN70DRAFT_100787</name>
</gene>